<feature type="compositionally biased region" description="Polar residues" evidence="1">
    <location>
        <begin position="15"/>
        <end position="26"/>
    </location>
</feature>
<organism evidence="2 3">
    <name type="scientific">Nocardioides psychrotolerans</name>
    <dbReference type="NCBI Taxonomy" id="1005945"/>
    <lineage>
        <taxon>Bacteria</taxon>
        <taxon>Bacillati</taxon>
        <taxon>Actinomycetota</taxon>
        <taxon>Actinomycetes</taxon>
        <taxon>Propionibacteriales</taxon>
        <taxon>Nocardioidaceae</taxon>
        <taxon>Nocardioides</taxon>
    </lineage>
</organism>
<dbReference type="EMBL" id="FOQG01000004">
    <property type="protein sequence ID" value="SFI07023.1"/>
    <property type="molecule type" value="Genomic_DNA"/>
</dbReference>
<dbReference type="AlphaFoldDB" id="A0A1I3F775"/>
<reference evidence="2 3" key="1">
    <citation type="submission" date="2016-10" db="EMBL/GenBank/DDBJ databases">
        <authorList>
            <person name="de Groot N.N."/>
        </authorList>
    </citation>
    <scope>NUCLEOTIDE SEQUENCE [LARGE SCALE GENOMIC DNA]</scope>
    <source>
        <strain evidence="2 3">CGMCC 1.11156</strain>
    </source>
</reference>
<dbReference type="STRING" id="1005945.SAMN05216561_104255"/>
<name>A0A1I3F775_9ACTN</name>
<feature type="region of interest" description="Disordered" evidence="1">
    <location>
        <begin position="1"/>
        <end position="26"/>
    </location>
</feature>
<evidence type="ECO:0000313" key="2">
    <source>
        <dbReference type="EMBL" id="SFI07023.1"/>
    </source>
</evidence>
<gene>
    <name evidence="2" type="ORF">SAMN05216561_104255</name>
</gene>
<protein>
    <submittedName>
        <fullName evidence="2">Uncharacterized protein</fullName>
    </submittedName>
</protein>
<keyword evidence="3" id="KW-1185">Reference proteome</keyword>
<sequence length="59" mass="5925">MGVGGRPPAPVRHLSTGSSPVHATSLESDDVFSDGVSLQMATVTGSVGQGYTISLNVPV</sequence>
<proteinExistence type="predicted"/>
<dbReference type="Proteomes" id="UP000198649">
    <property type="component" value="Unassembled WGS sequence"/>
</dbReference>
<accession>A0A1I3F775</accession>
<evidence type="ECO:0000256" key="1">
    <source>
        <dbReference type="SAM" id="MobiDB-lite"/>
    </source>
</evidence>
<evidence type="ECO:0000313" key="3">
    <source>
        <dbReference type="Proteomes" id="UP000198649"/>
    </source>
</evidence>